<dbReference type="EMBL" id="LLXH01000667">
    <property type="protein sequence ID" value="PKC64123.1"/>
    <property type="molecule type" value="Genomic_DNA"/>
</dbReference>
<reference evidence="2 5" key="1">
    <citation type="submission" date="2016-04" db="EMBL/GenBank/DDBJ databases">
        <title>Genome analyses suggest a sexual origin of heterokaryosis in a supposedly ancient asexual fungus.</title>
        <authorList>
            <person name="Ropars J."/>
            <person name="Sedzielewska K."/>
            <person name="Noel J."/>
            <person name="Charron P."/>
            <person name="Farinelli L."/>
            <person name="Marton T."/>
            <person name="Kruger M."/>
            <person name="Pelin A."/>
            <person name="Brachmann A."/>
            <person name="Corradi N."/>
        </authorList>
    </citation>
    <scope>NUCLEOTIDE SEQUENCE [LARGE SCALE GENOMIC DNA]</scope>
    <source>
        <strain evidence="2 5">A5</strain>
    </source>
</reference>
<evidence type="ECO:0000313" key="5">
    <source>
        <dbReference type="Proteomes" id="UP000232722"/>
    </source>
</evidence>
<reference evidence="1" key="5">
    <citation type="submission" date="2020-05" db="EMBL/GenBank/DDBJ databases">
        <authorList>
            <person name="Rincon C."/>
            <person name="Sanders R I."/>
            <person name="Robbins C."/>
            <person name="Chaturvedi A."/>
        </authorList>
    </citation>
    <scope>NUCLEOTIDE SEQUENCE</scope>
    <source>
        <strain evidence="1">CHB12</strain>
    </source>
</reference>
<evidence type="ECO:0000313" key="2">
    <source>
        <dbReference type="EMBL" id="PKC03816.1"/>
    </source>
</evidence>
<organism evidence="3 4">
    <name type="scientific">Rhizophagus irregularis</name>
    <dbReference type="NCBI Taxonomy" id="588596"/>
    <lineage>
        <taxon>Eukaryota</taxon>
        <taxon>Fungi</taxon>
        <taxon>Fungi incertae sedis</taxon>
        <taxon>Mucoromycota</taxon>
        <taxon>Glomeromycotina</taxon>
        <taxon>Glomeromycetes</taxon>
        <taxon>Glomerales</taxon>
        <taxon>Glomeraceae</taxon>
        <taxon>Rhizophagus</taxon>
    </lineage>
</organism>
<dbReference type="OrthoDB" id="2362230at2759"/>
<dbReference type="VEuPathDB" id="FungiDB:RhiirA1_396307"/>
<dbReference type="Gene3D" id="3.80.10.10">
    <property type="entry name" value="Ribonuclease Inhibitor"/>
    <property type="match status" value="1"/>
</dbReference>
<protein>
    <recommendedName>
        <fullName evidence="6">F-box domain-containing protein</fullName>
    </recommendedName>
</protein>
<dbReference type="EMBL" id="CAGKOT010000042">
    <property type="protein sequence ID" value="CAB5380436.1"/>
    <property type="molecule type" value="Genomic_DNA"/>
</dbReference>
<dbReference type="EMBL" id="LLXJ01001118">
    <property type="protein sequence ID" value="PKC03816.1"/>
    <property type="molecule type" value="Genomic_DNA"/>
</dbReference>
<dbReference type="Proteomes" id="UP000232722">
    <property type="component" value="Unassembled WGS sequence"/>
</dbReference>
<reference evidence="2 5" key="2">
    <citation type="submission" date="2017-09" db="EMBL/GenBank/DDBJ databases">
        <title>Extensive intraspecific genome diversity in a model arbuscular mycorrhizal fungus.</title>
        <authorList>
            <person name="Chen E.C."/>
            <person name="Morin E."/>
            <person name="Beaudet D."/>
            <person name="Noel J."/>
            <person name="Ndikumana S."/>
            <person name="Charron P."/>
            <person name="St-Onge C."/>
            <person name="Giorgi J."/>
            <person name="Grigoriev I.V."/>
            <person name="Roux C."/>
            <person name="Martin F.M."/>
            <person name="Corradi N."/>
        </authorList>
    </citation>
    <scope>NUCLEOTIDE SEQUENCE [LARGE SCALE GENOMIC DNA]</scope>
    <source>
        <strain evidence="2 5">A5</strain>
    </source>
</reference>
<evidence type="ECO:0000313" key="4">
    <source>
        <dbReference type="Proteomes" id="UP000232688"/>
    </source>
</evidence>
<sequence length="485" mass="56981">MQRYINNPGFSQLRSLAFNNTPKNTNRCKTDIVQNLPTEILIQIFSNIISTNFMRICDDDEFFIREMERILIRLACKRWNHIVISLISHAHYDIRKIKKHKLEYVVPPPTLKSLNIIDSRYLYVNICDPHIFYDPYNWISESEINEWLYNKDLKYVKKLYLYGCMDLTADGLSNLFDQLVDLSIVNCPQITEKSLSLMLKKLKNLESLTINTDKFFSSKLHEIIEAFSPKLCNLKLVIPFLLKLKQKINFQLMDLCCLPKSVNSFIICLQIPTYDNQIFTSTPPPNTLKRLDVSNCFFLKNLFNIPKFLTHLTVSYPSLPRDTIKLPSTIEYLNISGYIRNTLHSSSNCPYNYSKNWINTFPDNAPFLHTLILHMYASPQLLFPAIVRFADTIRYLDCRILLLNMIDISICEAPCYLGRQHQLDMIQELKGLVELRFHCRLEEKEIEKFPTTLKKLWLINGFNSQSIIDYAYRKGIKIFELRQSY</sequence>
<proteinExistence type="predicted"/>
<accession>A0A2I1F2T8</accession>
<comment type="caution">
    <text evidence="3">The sequence shown here is derived from an EMBL/GenBank/DDBJ whole genome shotgun (WGS) entry which is preliminary data.</text>
</comment>
<reference evidence="3 4" key="4">
    <citation type="submission" date="2017-10" db="EMBL/GenBank/DDBJ databases">
        <title>Genome analyses suggest a sexual origin of heterokaryosis in a supposedly ancient asexual fungus.</title>
        <authorList>
            <person name="Corradi N."/>
            <person name="Sedzielewska K."/>
            <person name="Noel J."/>
            <person name="Charron P."/>
            <person name="Farinelli L."/>
            <person name="Marton T."/>
            <person name="Kruger M."/>
            <person name="Pelin A."/>
            <person name="Brachmann A."/>
            <person name="Corradi N."/>
        </authorList>
    </citation>
    <scope>NUCLEOTIDE SEQUENCE [LARGE SCALE GENOMIC DNA]</scope>
    <source>
        <strain evidence="3 4">A1</strain>
    </source>
</reference>
<dbReference type="AlphaFoldDB" id="A0A2I1F2T8"/>
<dbReference type="InterPro" id="IPR032675">
    <property type="entry name" value="LRR_dom_sf"/>
</dbReference>
<dbReference type="Proteomes" id="UP000684084">
    <property type="component" value="Unassembled WGS sequence"/>
</dbReference>
<dbReference type="VEuPathDB" id="FungiDB:FUN_016823"/>
<evidence type="ECO:0000313" key="3">
    <source>
        <dbReference type="EMBL" id="PKC64123.1"/>
    </source>
</evidence>
<gene>
    <name evidence="1" type="ORF">CHRIB12_LOCUS17101</name>
    <name evidence="3" type="ORF">RhiirA1_396307</name>
    <name evidence="2" type="ORF">RhiirA5_423203</name>
</gene>
<dbReference type="SUPFAM" id="SSF52047">
    <property type="entry name" value="RNI-like"/>
    <property type="match status" value="1"/>
</dbReference>
<dbReference type="VEuPathDB" id="FungiDB:RhiirFUN_022139"/>
<dbReference type="Proteomes" id="UP000232688">
    <property type="component" value="Unassembled WGS sequence"/>
</dbReference>
<evidence type="ECO:0000313" key="1">
    <source>
        <dbReference type="EMBL" id="CAB5380436.1"/>
    </source>
</evidence>
<reference evidence="3 4" key="3">
    <citation type="submission" date="2017-10" db="EMBL/GenBank/DDBJ databases">
        <title>Extensive intraspecific genome diversity in a model arbuscular mycorrhizal fungus.</title>
        <authorList>
            <person name="Chen E.C.H."/>
            <person name="Morin E."/>
            <person name="Baudet D."/>
            <person name="Noel J."/>
            <person name="Ndikumana S."/>
            <person name="Charron P."/>
            <person name="St-Onge C."/>
            <person name="Giorgi J."/>
            <person name="Grigoriev I.V."/>
            <person name="Roux C."/>
            <person name="Martin F.M."/>
            <person name="Corradi N."/>
        </authorList>
    </citation>
    <scope>NUCLEOTIDE SEQUENCE [LARGE SCALE GENOMIC DNA]</scope>
    <source>
        <strain evidence="3 4">A1</strain>
    </source>
</reference>
<name>A0A2I1F2T8_9GLOM</name>
<evidence type="ECO:0008006" key="6">
    <source>
        <dbReference type="Google" id="ProtNLM"/>
    </source>
</evidence>